<organism evidence="1 2">
    <name type="scientific">Xylaria curta</name>
    <dbReference type="NCBI Taxonomy" id="42375"/>
    <lineage>
        <taxon>Eukaryota</taxon>
        <taxon>Fungi</taxon>
        <taxon>Dikarya</taxon>
        <taxon>Ascomycota</taxon>
        <taxon>Pezizomycotina</taxon>
        <taxon>Sordariomycetes</taxon>
        <taxon>Xylariomycetidae</taxon>
        <taxon>Xylariales</taxon>
        <taxon>Xylariaceae</taxon>
        <taxon>Xylaria</taxon>
    </lineage>
</organism>
<evidence type="ECO:0000313" key="1">
    <source>
        <dbReference type="EMBL" id="KAJ2972952.1"/>
    </source>
</evidence>
<name>A0ACC1N117_9PEZI</name>
<comment type="caution">
    <text evidence="1">The sequence shown here is derived from an EMBL/GenBank/DDBJ whole genome shotgun (WGS) entry which is preliminary data.</text>
</comment>
<protein>
    <submittedName>
        <fullName evidence="1">Uncharacterized protein</fullName>
    </submittedName>
</protein>
<dbReference type="Proteomes" id="UP001143856">
    <property type="component" value="Unassembled WGS sequence"/>
</dbReference>
<sequence length="183" mass="19860">MSRQRACTSLRTSYGTRLVYDTYDVTKLLQSGSNAIGIQVGEGWYAGRIGFSESRNVWGDTLGAFALLVVTKADGSKETIPTDLTWSSSTGAIITSEIYDGGILRLGARPARLGHRRFHAQQQSSMDWCQSTQVPSGPTSAAPDGPPIRRVEKVELPEDHHNPVRGDGLDFGQNLVGWLASQP</sequence>
<gene>
    <name evidence="1" type="ORF">NUW58_g9067</name>
</gene>
<evidence type="ECO:0000313" key="2">
    <source>
        <dbReference type="Proteomes" id="UP001143856"/>
    </source>
</evidence>
<keyword evidence="2" id="KW-1185">Reference proteome</keyword>
<proteinExistence type="predicted"/>
<reference evidence="1" key="1">
    <citation type="submission" date="2022-10" db="EMBL/GenBank/DDBJ databases">
        <title>Genome Sequence of Xylaria curta.</title>
        <authorList>
            <person name="Buettner E."/>
        </authorList>
    </citation>
    <scope>NUCLEOTIDE SEQUENCE</scope>
    <source>
        <strain evidence="1">Babe10</strain>
    </source>
</reference>
<accession>A0ACC1N117</accession>
<dbReference type="EMBL" id="JAPDGR010003053">
    <property type="protein sequence ID" value="KAJ2972952.1"/>
    <property type="molecule type" value="Genomic_DNA"/>
</dbReference>